<evidence type="ECO:0000256" key="1">
    <source>
        <dbReference type="SAM" id="Phobius"/>
    </source>
</evidence>
<evidence type="ECO:0000313" key="5">
    <source>
        <dbReference type="Proteomes" id="UP000549394"/>
    </source>
</evidence>
<evidence type="ECO:0000256" key="2">
    <source>
        <dbReference type="SAM" id="SignalP"/>
    </source>
</evidence>
<keyword evidence="5" id="KW-1185">Reference proteome</keyword>
<accession>A0A7I8WF81</accession>
<keyword evidence="1" id="KW-0472">Membrane</keyword>
<dbReference type="OrthoDB" id="10021899at2759"/>
<evidence type="ECO:0000313" key="4">
    <source>
        <dbReference type="EMBL" id="CAD5126859.1"/>
    </source>
</evidence>
<gene>
    <name evidence="4" type="ORF">DGYR_LOCUS14081</name>
</gene>
<dbReference type="Pfam" id="PF08434">
    <property type="entry name" value="CLCA"/>
    <property type="match status" value="2"/>
</dbReference>
<dbReference type="InterPro" id="IPR036465">
    <property type="entry name" value="vWFA_dom_sf"/>
</dbReference>
<dbReference type="EMBL" id="CAJFCJ010000095">
    <property type="protein sequence ID" value="CAD5126859.1"/>
    <property type="molecule type" value="Genomic_DNA"/>
</dbReference>
<dbReference type="NCBIfam" id="NF041940">
    <property type="entry name" value="choice_anch_X"/>
    <property type="match status" value="1"/>
</dbReference>
<dbReference type="PROSITE" id="PS50234">
    <property type="entry name" value="VWFA"/>
    <property type="match status" value="1"/>
</dbReference>
<dbReference type="SMART" id="SM00327">
    <property type="entry name" value="VWA"/>
    <property type="match status" value="1"/>
</dbReference>
<dbReference type="Proteomes" id="UP000549394">
    <property type="component" value="Unassembled WGS sequence"/>
</dbReference>
<keyword evidence="1" id="KW-1133">Transmembrane helix</keyword>
<dbReference type="InterPro" id="IPR051266">
    <property type="entry name" value="CLCR"/>
</dbReference>
<dbReference type="Gene3D" id="3.40.50.410">
    <property type="entry name" value="von Willebrand factor, type A domain"/>
    <property type="match status" value="1"/>
</dbReference>
<keyword evidence="2" id="KW-0732">Signal</keyword>
<dbReference type="AlphaFoldDB" id="A0A7I8WF81"/>
<dbReference type="InterPro" id="IPR002035">
    <property type="entry name" value="VWF_A"/>
</dbReference>
<dbReference type="PANTHER" id="PTHR10579:SF177">
    <property type="entry name" value="CALCIUM-ACTIVATED CHLORIDE CHANNEL REGULATOR 4-LIKE PROTEIN"/>
    <property type="match status" value="1"/>
</dbReference>
<dbReference type="PANTHER" id="PTHR10579">
    <property type="entry name" value="CALCIUM-ACTIVATED CHLORIDE CHANNEL REGULATOR"/>
    <property type="match status" value="1"/>
</dbReference>
<dbReference type="CDD" id="cd00198">
    <property type="entry name" value="vWFA"/>
    <property type="match status" value="1"/>
</dbReference>
<feature type="transmembrane region" description="Helical" evidence="1">
    <location>
        <begin position="897"/>
        <end position="919"/>
    </location>
</feature>
<feature type="chain" id="PRO_5029731566" evidence="2">
    <location>
        <begin position="21"/>
        <end position="925"/>
    </location>
</feature>
<protein>
    <submittedName>
        <fullName evidence="4">DgyrCDS14887</fullName>
    </submittedName>
</protein>
<organism evidence="4 5">
    <name type="scientific">Dimorphilus gyrociliatus</name>
    <dbReference type="NCBI Taxonomy" id="2664684"/>
    <lineage>
        <taxon>Eukaryota</taxon>
        <taxon>Metazoa</taxon>
        <taxon>Spiralia</taxon>
        <taxon>Lophotrochozoa</taxon>
        <taxon>Annelida</taxon>
        <taxon>Polychaeta</taxon>
        <taxon>Polychaeta incertae sedis</taxon>
        <taxon>Dinophilidae</taxon>
        <taxon>Dimorphilus</taxon>
    </lineage>
</organism>
<name>A0A7I8WF81_9ANNE</name>
<dbReference type="Pfam" id="PF00092">
    <property type="entry name" value="VWA"/>
    <property type="match status" value="1"/>
</dbReference>
<comment type="caution">
    <text evidence="4">The sequence shown here is derived from an EMBL/GenBank/DDBJ whole genome shotgun (WGS) entry which is preliminary data.</text>
</comment>
<dbReference type="SUPFAM" id="SSF53300">
    <property type="entry name" value="vWA-like"/>
    <property type="match status" value="1"/>
</dbReference>
<sequence length="925" mass="102431">MANLKILFLFVSCLISKITGFCNLTDTDPVRNINRVQLVNNRYEGLLIAIDPRLNEDPRIIDGIKNYFEEASRDLFFATNNRAFLGKITILVPQSWRSTNASLALSESIERGHVLIGQSTREWGDNPYTYMKGGPCGTPGEYIYLTDNYIKDKATSERLFGPIGKTLVHEWGHLRWGLYDEYNWQYNVPNCYITPDGRVREVKCAKAITGEIVYHQRTCRFIPGSNQESEASMMYMHHLRSITKFCNKTGWDGLAHDREAQNPQNRMCNGKSSWEVMNNHQDFENGNNKPIHSEFFRKPEFKIVRAGSLRIAMVYDVSGSMDGPRLATLQRTVRRLFLSKTIFGAFVGSAEFSTQSIITHNMTRVITDDHRQSLINKIPLRAIGATCIGCGLQAGLQLLSQTEDGTNGGAIIIITDGEENKEPWIREVAEEVLQSGARVFPLVMIQDFSPDLTRLALCSGGRPFGYSDQGDASDMYDAIQQIMQLSATENSTIPIMIRSQISTISPNNEVELKVKVDSAASKNLEIVFTNTGCSGTTVVIKLPSGEILNKTRLNEVEKAFRYEDKMAGIWNITLNNLGLVECKTKMTVEMFSPKSNVNAVTLTTTLSSDTLDFASGSTPRLSLHGTVRQGSTPIIGAIVEAVIETSFGEVISQKLLDNGAGSDFQKDDGVYSSYFVDFRGEGMYSIKFEVTSDKNKTKALLKSRSYGSGAPPVNPQSITETIEIEPIEEFERNTIAGTVNVKNLGTGNAQQRYPPGRVTDLSVLEVKKQWIVDLSWTAIGAHLDTGKAARYKIYHGKTVNDIRQNCTGTCSETRADMIMSGNLTNPKEPGSQELFKIDFNKLNLNNKDSLFVGLKVINSFNIEGEISNIIDCRYIIQAAPPLAPPADNKSKKLSGGAIAGIVIGCIAFIAIITVIVVAIKKKSDN</sequence>
<keyword evidence="1" id="KW-0812">Transmembrane</keyword>
<reference evidence="4 5" key="1">
    <citation type="submission" date="2020-08" db="EMBL/GenBank/DDBJ databases">
        <authorList>
            <person name="Hejnol A."/>
        </authorList>
    </citation>
    <scope>NUCLEOTIDE SEQUENCE [LARGE SCALE GENOMIC DNA]</scope>
</reference>
<evidence type="ECO:0000259" key="3">
    <source>
        <dbReference type="PROSITE" id="PS50234"/>
    </source>
</evidence>
<proteinExistence type="predicted"/>
<dbReference type="InterPro" id="IPR013642">
    <property type="entry name" value="CLCA_N"/>
</dbReference>
<feature type="signal peptide" evidence="2">
    <location>
        <begin position="1"/>
        <end position="20"/>
    </location>
</feature>
<feature type="domain" description="VWFA" evidence="3">
    <location>
        <begin position="310"/>
        <end position="479"/>
    </location>
</feature>